<evidence type="ECO:0000313" key="3">
    <source>
        <dbReference type="WBParaSite" id="HCON_00058320-00001"/>
    </source>
</evidence>
<feature type="signal peptide" evidence="1">
    <location>
        <begin position="1"/>
        <end position="21"/>
    </location>
</feature>
<organism evidence="2 3">
    <name type="scientific">Haemonchus contortus</name>
    <name type="common">Barber pole worm</name>
    <dbReference type="NCBI Taxonomy" id="6289"/>
    <lineage>
        <taxon>Eukaryota</taxon>
        <taxon>Metazoa</taxon>
        <taxon>Ecdysozoa</taxon>
        <taxon>Nematoda</taxon>
        <taxon>Chromadorea</taxon>
        <taxon>Rhabditida</taxon>
        <taxon>Rhabditina</taxon>
        <taxon>Rhabditomorpha</taxon>
        <taxon>Strongyloidea</taxon>
        <taxon>Trichostrongylidae</taxon>
        <taxon>Haemonchus</taxon>
    </lineage>
</organism>
<proteinExistence type="predicted"/>
<feature type="chain" id="PRO_5029606671" evidence="1">
    <location>
        <begin position="22"/>
        <end position="149"/>
    </location>
</feature>
<dbReference type="WBParaSite" id="HCON_00058320-00001">
    <property type="protein sequence ID" value="HCON_00058320-00001"/>
    <property type="gene ID" value="HCON_00058320"/>
</dbReference>
<name>A0A7I4Y7B2_HAECO</name>
<keyword evidence="1" id="KW-0732">Signal</keyword>
<protein>
    <submittedName>
        <fullName evidence="3">15 kDa excretory/secretory protein</fullName>
    </submittedName>
</protein>
<reference evidence="3" key="1">
    <citation type="submission" date="2020-12" db="UniProtKB">
        <authorList>
            <consortium name="WormBaseParasite"/>
        </authorList>
    </citation>
    <scope>IDENTIFICATION</scope>
    <source>
        <strain evidence="3">MHco3</strain>
    </source>
</reference>
<accession>A0A7I4Y7B2</accession>
<dbReference type="AlphaFoldDB" id="A0A7I4Y7B2"/>
<keyword evidence="2" id="KW-1185">Reference proteome</keyword>
<dbReference type="Proteomes" id="UP000025227">
    <property type="component" value="Unplaced"/>
</dbReference>
<evidence type="ECO:0000313" key="2">
    <source>
        <dbReference type="Proteomes" id="UP000025227"/>
    </source>
</evidence>
<sequence length="149" mass="16827">MQMLLLFVLVALLGASAPVKGSETPLDEKETFVTLNSMYTNDLVWSDELAEKALDWLKSPEHRNRIKADLVVGGRGFSVADAKDKLVWQKILDVLEIHFDEKEAELERLPPGTLYGCNGYMSTRSTKDDYVSAVCLYRLERVMVVSFPQ</sequence>
<evidence type="ECO:0000256" key="1">
    <source>
        <dbReference type="SAM" id="SignalP"/>
    </source>
</evidence>